<keyword evidence="2" id="KW-1185">Reference proteome</keyword>
<reference evidence="1" key="1">
    <citation type="submission" date="2021-02" db="EMBL/GenBank/DDBJ databases">
        <authorList>
            <person name="Dougan E. K."/>
            <person name="Rhodes N."/>
            <person name="Thang M."/>
            <person name="Chan C."/>
        </authorList>
    </citation>
    <scope>NUCLEOTIDE SEQUENCE</scope>
</reference>
<protein>
    <submittedName>
        <fullName evidence="1">Uncharacterized protein</fullName>
    </submittedName>
</protein>
<sequence length="340" mass="38141">MDPQNITLGNALEATNDLRIRQIPLRIRVGPMPAGAVAPVLLPLRELNPSAQQMKHFFGIIHDHEDRISYDALGPIIRDKAWSELPPFGFKKDLGVKFLMQFFIVRQNHGKHCVVKHVFIPDHKVKASLILESGYGTLKEIMWGTNAKNTKKALQFMLEQLGGVQFRLFTLTPALKKVAKPVPEKSEEDLDKGFEYIRLHGEKDKRQHHELDKMAILKRSVIVVISKTERVLWENAWLEEALRQRDRPHAPAVAPHSAAPPQVRVKHECEPASGEPASASVPASSILNPDLPNMRAVSEEEDVDDVIPAVGSCPELSLSQELENIMDEDAMDVASPERDE</sequence>
<gene>
    <name evidence="1" type="ORF">SPIL2461_LOCUS9972</name>
</gene>
<comment type="caution">
    <text evidence="1">The sequence shown here is derived from an EMBL/GenBank/DDBJ whole genome shotgun (WGS) entry which is preliminary data.</text>
</comment>
<dbReference type="AlphaFoldDB" id="A0A812QUE9"/>
<evidence type="ECO:0000313" key="1">
    <source>
        <dbReference type="EMBL" id="CAE7404319.1"/>
    </source>
</evidence>
<dbReference type="Proteomes" id="UP000649617">
    <property type="component" value="Unassembled WGS sequence"/>
</dbReference>
<organism evidence="1 2">
    <name type="scientific">Symbiodinium pilosum</name>
    <name type="common">Dinoflagellate</name>
    <dbReference type="NCBI Taxonomy" id="2952"/>
    <lineage>
        <taxon>Eukaryota</taxon>
        <taxon>Sar</taxon>
        <taxon>Alveolata</taxon>
        <taxon>Dinophyceae</taxon>
        <taxon>Suessiales</taxon>
        <taxon>Symbiodiniaceae</taxon>
        <taxon>Symbiodinium</taxon>
    </lineage>
</organism>
<proteinExistence type="predicted"/>
<name>A0A812QUE9_SYMPI</name>
<dbReference type="EMBL" id="CAJNIZ010017913">
    <property type="protein sequence ID" value="CAE7404319.1"/>
    <property type="molecule type" value="Genomic_DNA"/>
</dbReference>
<dbReference type="OrthoDB" id="440454at2759"/>
<accession>A0A812QUE9</accession>
<evidence type="ECO:0000313" key="2">
    <source>
        <dbReference type="Proteomes" id="UP000649617"/>
    </source>
</evidence>